<dbReference type="Proteomes" id="UP000220353">
    <property type="component" value="Unassembled WGS sequence"/>
</dbReference>
<gene>
    <name evidence="2" type="ORF">CO661_28270</name>
</gene>
<evidence type="ECO:0000313" key="2">
    <source>
        <dbReference type="EMBL" id="PDT44630.1"/>
    </source>
</evidence>
<reference evidence="2 3" key="1">
    <citation type="submission" date="2017-09" db="EMBL/GenBank/DDBJ databases">
        <title>Comparative genomics of rhizobia isolated from Phaseolus vulgaris in China.</title>
        <authorList>
            <person name="Tong W."/>
        </authorList>
    </citation>
    <scope>NUCLEOTIDE SEQUENCE [LARGE SCALE GENOMIC DNA]</scope>
    <source>
        <strain evidence="2 3">PCH1</strain>
    </source>
</reference>
<dbReference type="AlphaFoldDB" id="A0A2A6LQR1"/>
<evidence type="ECO:0000313" key="3">
    <source>
        <dbReference type="Proteomes" id="UP000220353"/>
    </source>
</evidence>
<name>A0A2A6LQR1_RHIFR</name>
<dbReference type="EMBL" id="NWTC01000030">
    <property type="protein sequence ID" value="PDT44630.1"/>
    <property type="molecule type" value="Genomic_DNA"/>
</dbReference>
<organism evidence="2 3">
    <name type="scientific">Rhizobium fredii</name>
    <name type="common">Sinorhizobium fredii</name>
    <dbReference type="NCBI Taxonomy" id="380"/>
    <lineage>
        <taxon>Bacteria</taxon>
        <taxon>Pseudomonadati</taxon>
        <taxon>Pseudomonadota</taxon>
        <taxon>Alphaproteobacteria</taxon>
        <taxon>Hyphomicrobiales</taxon>
        <taxon>Rhizobiaceae</taxon>
        <taxon>Sinorhizobium/Ensifer group</taxon>
        <taxon>Sinorhizobium</taxon>
    </lineage>
</organism>
<protein>
    <submittedName>
        <fullName evidence="2">Uncharacterized protein</fullName>
    </submittedName>
</protein>
<feature type="signal peptide" evidence="1">
    <location>
        <begin position="1"/>
        <end position="33"/>
    </location>
</feature>
<comment type="caution">
    <text evidence="2">The sequence shown here is derived from an EMBL/GenBank/DDBJ whole genome shotgun (WGS) entry which is preliminary data.</text>
</comment>
<keyword evidence="1" id="KW-0732">Signal</keyword>
<feature type="chain" id="PRO_5012202070" evidence="1">
    <location>
        <begin position="34"/>
        <end position="149"/>
    </location>
</feature>
<proteinExistence type="predicted"/>
<evidence type="ECO:0000256" key="1">
    <source>
        <dbReference type="SAM" id="SignalP"/>
    </source>
</evidence>
<sequence length="149" mass="16852">MPVFVEPFRHQQGNMRRILAVLLIAATTASAAAAGQSGKPRYFVKAWLQKADKTFEHTTSWCGPDQHCLVPIGEDMIELRELSGSSYYLRFISASSEDTPCCVFRNGSREARLESEYPRVATLYYRPEIWGGRGVTKFGRLIIVVEDLY</sequence>
<accession>A0A2A6LQR1</accession>